<keyword evidence="1" id="KW-0812">Transmembrane</keyword>
<protein>
    <recommendedName>
        <fullName evidence="4">Integral membrane protein</fullName>
    </recommendedName>
</protein>
<dbReference type="Proteomes" id="UP001501777">
    <property type="component" value="Unassembled WGS sequence"/>
</dbReference>
<dbReference type="EMBL" id="BAAASG010000002">
    <property type="protein sequence ID" value="GAA2473804.1"/>
    <property type="molecule type" value="Genomic_DNA"/>
</dbReference>
<dbReference type="RefSeq" id="WP_344398421.1">
    <property type="nucleotide sequence ID" value="NZ_BAAASG010000002.1"/>
</dbReference>
<comment type="caution">
    <text evidence="2">The sequence shown here is derived from an EMBL/GenBank/DDBJ whole genome shotgun (WGS) entry which is preliminary data.</text>
</comment>
<evidence type="ECO:0000256" key="1">
    <source>
        <dbReference type="SAM" id="Phobius"/>
    </source>
</evidence>
<evidence type="ECO:0000313" key="2">
    <source>
        <dbReference type="EMBL" id="GAA2473804.1"/>
    </source>
</evidence>
<sequence length="126" mass="12856">MTTLLVGAFLIVHGLLHPGVWTAPQQPGTTAPFTPGHSWVLAAAGVRPAPAWAAALVLAWYTAVVYAVAGAAVLAGAGWWPTAALVAASSGLVLKAVWFDPWLSVGVLLDVGVITAVACSWPASVY</sequence>
<keyword evidence="1" id="KW-1133">Transmembrane helix</keyword>
<gene>
    <name evidence="2" type="ORF">GCM10010276_05990</name>
</gene>
<keyword evidence="1" id="KW-0472">Membrane</keyword>
<feature type="transmembrane region" description="Helical" evidence="1">
    <location>
        <begin position="102"/>
        <end position="123"/>
    </location>
</feature>
<proteinExistence type="predicted"/>
<name>A0ABP5Y4Y1_STRLO</name>
<evidence type="ECO:0008006" key="4">
    <source>
        <dbReference type="Google" id="ProtNLM"/>
    </source>
</evidence>
<feature type="transmembrane region" description="Helical" evidence="1">
    <location>
        <begin position="63"/>
        <end position="82"/>
    </location>
</feature>
<evidence type="ECO:0000313" key="3">
    <source>
        <dbReference type="Proteomes" id="UP001501777"/>
    </source>
</evidence>
<feature type="transmembrane region" description="Helical" evidence="1">
    <location>
        <begin position="38"/>
        <end position="58"/>
    </location>
</feature>
<accession>A0ABP5Y4Y1</accession>
<keyword evidence="3" id="KW-1185">Reference proteome</keyword>
<organism evidence="2 3">
    <name type="scientific">Streptomyces longisporus</name>
    <dbReference type="NCBI Taxonomy" id="1948"/>
    <lineage>
        <taxon>Bacteria</taxon>
        <taxon>Bacillati</taxon>
        <taxon>Actinomycetota</taxon>
        <taxon>Actinomycetes</taxon>
        <taxon>Kitasatosporales</taxon>
        <taxon>Streptomycetaceae</taxon>
        <taxon>Streptomyces</taxon>
    </lineage>
</organism>
<reference evidence="3" key="1">
    <citation type="journal article" date="2019" name="Int. J. Syst. Evol. Microbiol.">
        <title>The Global Catalogue of Microorganisms (GCM) 10K type strain sequencing project: providing services to taxonomists for standard genome sequencing and annotation.</title>
        <authorList>
            <consortium name="The Broad Institute Genomics Platform"/>
            <consortium name="The Broad Institute Genome Sequencing Center for Infectious Disease"/>
            <person name="Wu L."/>
            <person name="Ma J."/>
        </authorList>
    </citation>
    <scope>NUCLEOTIDE SEQUENCE [LARGE SCALE GENOMIC DNA]</scope>
    <source>
        <strain evidence="3">JCM 4395</strain>
    </source>
</reference>